<proteinExistence type="predicted"/>
<keyword evidence="1" id="KW-0175">Coiled coil</keyword>
<name>A0AAP0NDS4_LIQFO</name>
<reference evidence="2 3" key="1">
    <citation type="journal article" date="2024" name="Plant J.">
        <title>Genome sequences and population genomics reveal climatic adaptation and genomic divergence between two closely related sweetgum species.</title>
        <authorList>
            <person name="Xu W.Q."/>
            <person name="Ren C.Q."/>
            <person name="Zhang X.Y."/>
            <person name="Comes H.P."/>
            <person name="Liu X.H."/>
            <person name="Li Y.G."/>
            <person name="Kettle C.J."/>
            <person name="Jalonen R."/>
            <person name="Gaisberger H."/>
            <person name="Ma Y.Z."/>
            <person name="Qiu Y.X."/>
        </authorList>
    </citation>
    <scope>NUCLEOTIDE SEQUENCE [LARGE SCALE GENOMIC DNA]</scope>
    <source>
        <strain evidence="2">Hangzhou</strain>
    </source>
</reference>
<sequence>MDEYLEYMKTLRSQMNDVEDQAAKISVEEQMQITTIHTMDKDLHSVKSETKQLKEDTEKMVKAKGQTCSQILERQRKIASLESDSSTLTQSLELIQHERFALSAKLKEKSTYYTKVVEEMNAKLQEQQDWINSHRPGPEVGEHGLVKDKIDEQTGEAEGDSNNECHLIMDSLGDEARKNLAELDSFKVKLNELSQMKSKLVLENSKLNCLTKSYVFHLPE</sequence>
<gene>
    <name evidence="2" type="ORF">L1049_025503</name>
</gene>
<dbReference type="EMBL" id="JBBPBK010000014">
    <property type="protein sequence ID" value="KAK9269930.1"/>
    <property type="molecule type" value="Genomic_DNA"/>
</dbReference>
<keyword evidence="3" id="KW-1185">Reference proteome</keyword>
<dbReference type="AlphaFoldDB" id="A0AAP0NDS4"/>
<comment type="caution">
    <text evidence="2">The sequence shown here is derived from an EMBL/GenBank/DDBJ whole genome shotgun (WGS) entry which is preliminary data.</text>
</comment>
<dbReference type="PANTHER" id="PTHR38353">
    <property type="entry name" value="TROPOMYOSIN"/>
    <property type="match status" value="1"/>
</dbReference>
<dbReference type="PANTHER" id="PTHR38353:SF2">
    <property type="entry name" value="TROPOMYOSIN"/>
    <property type="match status" value="1"/>
</dbReference>
<evidence type="ECO:0000313" key="3">
    <source>
        <dbReference type="Proteomes" id="UP001415857"/>
    </source>
</evidence>
<feature type="coiled-coil region" evidence="1">
    <location>
        <begin position="1"/>
        <end position="28"/>
    </location>
</feature>
<organism evidence="2 3">
    <name type="scientific">Liquidambar formosana</name>
    <name type="common">Formosan gum</name>
    <dbReference type="NCBI Taxonomy" id="63359"/>
    <lineage>
        <taxon>Eukaryota</taxon>
        <taxon>Viridiplantae</taxon>
        <taxon>Streptophyta</taxon>
        <taxon>Embryophyta</taxon>
        <taxon>Tracheophyta</taxon>
        <taxon>Spermatophyta</taxon>
        <taxon>Magnoliopsida</taxon>
        <taxon>eudicotyledons</taxon>
        <taxon>Gunneridae</taxon>
        <taxon>Pentapetalae</taxon>
        <taxon>Saxifragales</taxon>
        <taxon>Altingiaceae</taxon>
        <taxon>Liquidambar</taxon>
    </lineage>
</organism>
<evidence type="ECO:0000313" key="2">
    <source>
        <dbReference type="EMBL" id="KAK9269930.1"/>
    </source>
</evidence>
<dbReference type="Proteomes" id="UP001415857">
    <property type="component" value="Unassembled WGS sequence"/>
</dbReference>
<evidence type="ECO:0000256" key="1">
    <source>
        <dbReference type="SAM" id="Coils"/>
    </source>
</evidence>
<protein>
    <submittedName>
        <fullName evidence="2">Uncharacterized protein</fullName>
    </submittedName>
</protein>
<accession>A0AAP0NDS4</accession>